<organism evidence="2 3">
    <name type="scientific">Steinernema glaseri</name>
    <dbReference type="NCBI Taxonomy" id="37863"/>
    <lineage>
        <taxon>Eukaryota</taxon>
        <taxon>Metazoa</taxon>
        <taxon>Ecdysozoa</taxon>
        <taxon>Nematoda</taxon>
        <taxon>Chromadorea</taxon>
        <taxon>Rhabditida</taxon>
        <taxon>Tylenchina</taxon>
        <taxon>Panagrolaimomorpha</taxon>
        <taxon>Strongyloidoidea</taxon>
        <taxon>Steinernematidae</taxon>
        <taxon>Steinernema</taxon>
    </lineage>
</organism>
<evidence type="ECO:0000313" key="2">
    <source>
        <dbReference type="Proteomes" id="UP000095287"/>
    </source>
</evidence>
<proteinExistence type="predicted"/>
<dbReference type="WBParaSite" id="L893_g12544.t1">
    <property type="protein sequence ID" value="L893_g12544.t1"/>
    <property type="gene ID" value="L893_g12544"/>
</dbReference>
<feature type="region of interest" description="Disordered" evidence="1">
    <location>
        <begin position="1"/>
        <end position="35"/>
    </location>
</feature>
<keyword evidence="2" id="KW-1185">Reference proteome</keyword>
<protein>
    <submittedName>
        <fullName evidence="3">Transposase</fullName>
    </submittedName>
</protein>
<dbReference type="AlphaFoldDB" id="A0A1I7Y451"/>
<reference evidence="3" key="1">
    <citation type="submission" date="2016-11" db="UniProtKB">
        <authorList>
            <consortium name="WormBaseParasite"/>
        </authorList>
    </citation>
    <scope>IDENTIFICATION</scope>
</reference>
<evidence type="ECO:0000256" key="1">
    <source>
        <dbReference type="SAM" id="MobiDB-lite"/>
    </source>
</evidence>
<dbReference type="Proteomes" id="UP000095287">
    <property type="component" value="Unplaced"/>
</dbReference>
<evidence type="ECO:0000313" key="3">
    <source>
        <dbReference type="WBParaSite" id="L893_g12544.t1"/>
    </source>
</evidence>
<accession>A0A1I7Y451</accession>
<name>A0A1I7Y451_9BILA</name>
<sequence>MKQLDTGLATKTASKKRKSTRGPNHEPDNGPAHSK</sequence>